<evidence type="ECO:0000256" key="1">
    <source>
        <dbReference type="ARBA" id="ARBA00023002"/>
    </source>
</evidence>
<name>A0A7Y0SFN9_VIBPH</name>
<organism evidence="4 5">
    <name type="scientific">Vibrio parahaemolyticus</name>
    <dbReference type="NCBI Taxonomy" id="670"/>
    <lineage>
        <taxon>Bacteria</taxon>
        <taxon>Pseudomonadati</taxon>
        <taxon>Pseudomonadota</taxon>
        <taxon>Gammaproteobacteria</taxon>
        <taxon>Vibrionales</taxon>
        <taxon>Vibrionaceae</taxon>
        <taxon>Vibrio</taxon>
    </lineage>
</organism>
<feature type="non-terminal residue" evidence="4">
    <location>
        <position position="167"/>
    </location>
</feature>
<dbReference type="GO" id="GO:0016491">
    <property type="term" value="F:oxidoreductase activity"/>
    <property type="evidence" value="ECO:0007669"/>
    <property type="project" value="UniProtKB-KW"/>
</dbReference>
<dbReference type="GO" id="GO:0051287">
    <property type="term" value="F:NAD binding"/>
    <property type="evidence" value="ECO:0007669"/>
    <property type="project" value="InterPro"/>
</dbReference>
<protein>
    <submittedName>
        <fullName evidence="4">D-2-hydroxyacid dehydrogenase</fullName>
    </submittedName>
</protein>
<dbReference type="SUPFAM" id="SSF51735">
    <property type="entry name" value="NAD(P)-binding Rossmann-fold domains"/>
    <property type="match status" value="1"/>
</dbReference>
<feature type="domain" description="D-isomer specific 2-hydroxyacid dehydrogenase NAD-binding" evidence="3">
    <location>
        <begin position="46"/>
        <end position="164"/>
    </location>
</feature>
<evidence type="ECO:0000313" key="4">
    <source>
        <dbReference type="EMBL" id="NMU82579.1"/>
    </source>
</evidence>
<gene>
    <name evidence="4" type="ORF">HKB16_06745</name>
</gene>
<dbReference type="Gene3D" id="3.40.50.720">
    <property type="entry name" value="NAD(P)-binding Rossmann-like Domain"/>
    <property type="match status" value="2"/>
</dbReference>
<keyword evidence="1" id="KW-0560">Oxidoreductase</keyword>
<reference evidence="4 5" key="1">
    <citation type="submission" date="2020-04" db="EMBL/GenBank/DDBJ databases">
        <title>Whole-genome sequencing of Vibrio spp. from China reveals different genetic environments of blaCTX-M-14 among diverse lineages.</title>
        <authorList>
            <person name="Zheng Z."/>
            <person name="Ye L."/>
            <person name="Chen S."/>
        </authorList>
    </citation>
    <scope>NUCLEOTIDE SEQUENCE [LARGE SCALE GENOMIC DNA]</scope>
    <source>
        <strain evidence="4 5">Vb0551</strain>
    </source>
</reference>
<evidence type="ECO:0000259" key="3">
    <source>
        <dbReference type="Pfam" id="PF02826"/>
    </source>
</evidence>
<dbReference type="InterPro" id="IPR006140">
    <property type="entry name" value="D-isomer_DH_NAD-bd"/>
</dbReference>
<evidence type="ECO:0000256" key="2">
    <source>
        <dbReference type="ARBA" id="ARBA00023027"/>
    </source>
</evidence>
<dbReference type="InterPro" id="IPR036291">
    <property type="entry name" value="NAD(P)-bd_dom_sf"/>
</dbReference>
<evidence type="ECO:0000313" key="5">
    <source>
        <dbReference type="Proteomes" id="UP000518904"/>
    </source>
</evidence>
<feature type="non-terminal residue" evidence="4">
    <location>
        <position position="1"/>
    </location>
</feature>
<dbReference type="Pfam" id="PF02826">
    <property type="entry name" value="2-Hacid_dh_C"/>
    <property type="match status" value="1"/>
</dbReference>
<proteinExistence type="predicted"/>
<dbReference type="EMBL" id="JABCLB010000829">
    <property type="protein sequence ID" value="NMU82579.1"/>
    <property type="molecule type" value="Genomic_DNA"/>
</dbReference>
<dbReference type="PANTHER" id="PTHR43333">
    <property type="entry name" value="2-HACID_DH_C DOMAIN-CONTAINING PROTEIN"/>
    <property type="match status" value="1"/>
</dbReference>
<keyword evidence="2" id="KW-0520">NAD</keyword>
<accession>A0A7Y0SFN9</accession>
<dbReference type="Proteomes" id="UP000518904">
    <property type="component" value="Unassembled WGS sequence"/>
</dbReference>
<dbReference type="PANTHER" id="PTHR43333:SF1">
    <property type="entry name" value="D-ISOMER SPECIFIC 2-HYDROXYACID DEHYDROGENASE NAD-BINDING DOMAIN-CONTAINING PROTEIN"/>
    <property type="match status" value="1"/>
</dbReference>
<comment type="caution">
    <text evidence="4">The sequence shown here is derived from an EMBL/GenBank/DDBJ whole genome shotgun (WGS) entry which is preliminary data.</text>
</comment>
<dbReference type="AlphaFoldDB" id="A0A7Y0SFN9"/>
<sequence length="167" mass="18626">EFSQLEWVQSTFAGVNALTSPSLRQDYTLTNVRGIFGPLIAEYVLGYSIAHYRHFAQYHQQQQNKQWQPHLYTSLKSKTMVILGTGSIGGYLGNAAKAMGIKTIGINRTGIPTSGGEFHQTFHINELSKAFEQADIVVNTLPSTPETRQLLNRQTLSQLNQALLFNV</sequence>